<dbReference type="Pfam" id="PF12833">
    <property type="entry name" value="HTH_18"/>
    <property type="match status" value="1"/>
</dbReference>
<dbReference type="InterPro" id="IPR018060">
    <property type="entry name" value="HTH_AraC"/>
</dbReference>
<dbReference type="PANTHER" id="PTHR47893:SF1">
    <property type="entry name" value="REGULATORY PROTEIN PCHR"/>
    <property type="match status" value="1"/>
</dbReference>
<dbReference type="RefSeq" id="WP_311723236.1">
    <property type="nucleotide sequence ID" value="NZ_JAVRFD010000003.1"/>
</dbReference>
<dbReference type="PANTHER" id="PTHR47893">
    <property type="entry name" value="REGULATORY PROTEIN PCHR"/>
    <property type="match status" value="1"/>
</dbReference>
<reference evidence="4" key="1">
    <citation type="submission" date="2024-05" db="EMBL/GenBank/DDBJ databases">
        <title>30 novel species of actinomycetes from the DSMZ collection.</title>
        <authorList>
            <person name="Nouioui I."/>
        </authorList>
    </citation>
    <scope>NUCLEOTIDE SEQUENCE</scope>
    <source>
        <strain evidence="4">DSM 41529</strain>
    </source>
</reference>
<name>A0ABU2XBX6_9ACTN</name>
<feature type="domain" description="HTH araC/xylS-type" evidence="3">
    <location>
        <begin position="199"/>
        <end position="300"/>
    </location>
</feature>
<evidence type="ECO:0000313" key="5">
    <source>
        <dbReference type="Proteomes" id="UP001180754"/>
    </source>
</evidence>
<protein>
    <submittedName>
        <fullName evidence="4">Helix-turn-helix domain-containing protein</fullName>
    </submittedName>
</protein>
<sequence>MQGTTHDTRSGAAPAIGRLLPGERTELDLGPARLLVLRPPGPPARPGVRWSAAAPGTAQTWQVVLASGGPLTLSGGHDAVRLAPGELALWAPPDTAPAMTVRGTPSARAVAVCLPCRTVPAPARVACSLTARPLPSSGGAGALLSDLIEGLATQAALVEARQALWLGSAVVDLTVALLSGVADLGDPARSRSRQATLLDEIKTYVDLRLANPELAPLGIARAHHISLRYVHHLFQQDKQTVRGYIRERRLEHCRADLLSPGLATESVGRIMGRWGFRDAAVFGRAFKRAYGLSPAEYRRRGARAPR</sequence>
<dbReference type="SMART" id="SM00342">
    <property type="entry name" value="HTH_ARAC"/>
    <property type="match status" value="1"/>
</dbReference>
<dbReference type="EMBL" id="JAVRFD010000003">
    <property type="protein sequence ID" value="MDT0542882.1"/>
    <property type="molecule type" value="Genomic_DNA"/>
</dbReference>
<accession>A0ABU2XBX6</accession>
<organism evidence="4 5">
    <name type="scientific">Streptomyces lonegramiae</name>
    <dbReference type="NCBI Taxonomy" id="3075524"/>
    <lineage>
        <taxon>Bacteria</taxon>
        <taxon>Bacillati</taxon>
        <taxon>Actinomycetota</taxon>
        <taxon>Actinomycetes</taxon>
        <taxon>Kitasatosporales</taxon>
        <taxon>Streptomycetaceae</taxon>
        <taxon>Streptomyces</taxon>
    </lineage>
</organism>
<dbReference type="SUPFAM" id="SSF46689">
    <property type="entry name" value="Homeodomain-like"/>
    <property type="match status" value="1"/>
</dbReference>
<gene>
    <name evidence="4" type="ORF">RND15_09135</name>
</gene>
<dbReference type="InterPro" id="IPR053142">
    <property type="entry name" value="PchR_regulatory_protein"/>
</dbReference>
<evidence type="ECO:0000256" key="2">
    <source>
        <dbReference type="ARBA" id="ARBA00023163"/>
    </source>
</evidence>
<dbReference type="InterPro" id="IPR009057">
    <property type="entry name" value="Homeodomain-like_sf"/>
</dbReference>
<evidence type="ECO:0000256" key="1">
    <source>
        <dbReference type="ARBA" id="ARBA00023015"/>
    </source>
</evidence>
<keyword evidence="5" id="KW-1185">Reference proteome</keyword>
<keyword evidence="2" id="KW-0804">Transcription</keyword>
<dbReference type="Gene3D" id="1.10.10.60">
    <property type="entry name" value="Homeodomain-like"/>
    <property type="match status" value="1"/>
</dbReference>
<comment type="caution">
    <text evidence="4">The sequence shown here is derived from an EMBL/GenBank/DDBJ whole genome shotgun (WGS) entry which is preliminary data.</text>
</comment>
<evidence type="ECO:0000259" key="3">
    <source>
        <dbReference type="PROSITE" id="PS01124"/>
    </source>
</evidence>
<proteinExistence type="predicted"/>
<evidence type="ECO:0000313" key="4">
    <source>
        <dbReference type="EMBL" id="MDT0542882.1"/>
    </source>
</evidence>
<keyword evidence="1" id="KW-0805">Transcription regulation</keyword>
<dbReference type="Proteomes" id="UP001180754">
    <property type="component" value="Unassembled WGS sequence"/>
</dbReference>
<dbReference type="PROSITE" id="PS01124">
    <property type="entry name" value="HTH_ARAC_FAMILY_2"/>
    <property type="match status" value="1"/>
</dbReference>